<protein>
    <submittedName>
        <fullName evidence="1">Uncharacterized protein</fullName>
    </submittedName>
</protein>
<evidence type="ECO:0000313" key="1">
    <source>
        <dbReference type="EMBL" id="MBV2144850.1"/>
    </source>
</evidence>
<keyword evidence="2" id="KW-1185">Reference proteome</keyword>
<reference evidence="1 2" key="1">
    <citation type="submission" date="2021-06" db="EMBL/GenBank/DDBJ databases">
        <title>Falsochrobactrum tianjin sp.nov., a new petroleum-degrading bacteria isolated from oily soils.</title>
        <authorList>
            <person name="Chen G."/>
            <person name="Chen H."/>
            <person name="Tian J."/>
            <person name="Qing J."/>
            <person name="Zhong L."/>
            <person name="Ma W."/>
            <person name="Song Y."/>
            <person name="Cui X."/>
            <person name="Yan B."/>
        </authorList>
    </citation>
    <scope>NUCLEOTIDE SEQUENCE [LARGE SCALE GENOMIC DNA]</scope>
    <source>
        <strain evidence="1 2">TDYN1</strain>
    </source>
</reference>
<name>A0A949PR43_9HYPH</name>
<sequence length="314" mass="34865">MSTPIDRKAVELLLSVLESPGARISGSLLSDYHPKQRVQLLAANLLKSCGYTPVTASLADHDDEPVSLIWSAEHDGYGYFSPSAGWITVPHERLAVFSVNYPALLAQMMVQFDLASRGGATALVPDVLWEIGDARIGRRKARTSIWFARRLYDSAIRRQIVDAAARRPVTQVRILLTTTTAARLPDQPIPGHLIVPVRDVFDFGAGLAIRPDILTARLDGTSHIDVKERLYLSPDGRKLIIDGNVTINFKSEIHIAIIRMLVDGFKKHKRFSARELLDHAHSGADSPRTAFGNKKWKELEPYLTSVDGLWGFEL</sequence>
<accession>A0A949PR43</accession>
<evidence type="ECO:0000313" key="2">
    <source>
        <dbReference type="Proteomes" id="UP000752297"/>
    </source>
</evidence>
<dbReference type="RefSeq" id="WP_217678820.1">
    <property type="nucleotide sequence ID" value="NZ_JAHRVA010000007.1"/>
</dbReference>
<dbReference type="Proteomes" id="UP000752297">
    <property type="component" value="Unassembled WGS sequence"/>
</dbReference>
<dbReference type="AlphaFoldDB" id="A0A949PR43"/>
<organism evidence="1 2">
    <name type="scientific">Falsochrobactrum tianjinense</name>
    <dbReference type="NCBI Taxonomy" id="2706015"/>
    <lineage>
        <taxon>Bacteria</taxon>
        <taxon>Pseudomonadati</taxon>
        <taxon>Pseudomonadota</taxon>
        <taxon>Alphaproteobacteria</taxon>
        <taxon>Hyphomicrobiales</taxon>
        <taxon>Brucellaceae</taxon>
        <taxon>Falsochrobactrum</taxon>
    </lineage>
</organism>
<proteinExistence type="predicted"/>
<gene>
    <name evidence="1" type="ORF">KUG47_15225</name>
</gene>
<dbReference type="EMBL" id="JAHRVA010000007">
    <property type="protein sequence ID" value="MBV2144850.1"/>
    <property type="molecule type" value="Genomic_DNA"/>
</dbReference>
<comment type="caution">
    <text evidence="1">The sequence shown here is derived from an EMBL/GenBank/DDBJ whole genome shotgun (WGS) entry which is preliminary data.</text>
</comment>